<dbReference type="PANTHER" id="PTHR43677">
    <property type="entry name" value="SHORT-CHAIN DEHYDROGENASE/REDUCTASE"/>
    <property type="match status" value="1"/>
</dbReference>
<dbReference type="Gene3D" id="3.40.50.720">
    <property type="entry name" value="NAD(P)-binding Rossmann-like Domain"/>
    <property type="match status" value="1"/>
</dbReference>
<reference evidence="2 4" key="1">
    <citation type="journal article" date="2020" name="Stud. Mycol.">
        <title>101 Dothideomycetes genomes: a test case for predicting lifestyles and emergence of pathogens.</title>
        <authorList>
            <person name="Haridas S."/>
            <person name="Albert R."/>
            <person name="Binder M."/>
            <person name="Bloem J."/>
            <person name="Labutti K."/>
            <person name="Salamov A."/>
            <person name="Andreopoulos B."/>
            <person name="Baker S."/>
            <person name="Barry K."/>
            <person name="Bills G."/>
            <person name="Bluhm B."/>
            <person name="Cannon C."/>
            <person name="Castanera R."/>
            <person name="Culley D."/>
            <person name="Daum C."/>
            <person name="Ezra D."/>
            <person name="Gonzalez J."/>
            <person name="Henrissat B."/>
            <person name="Kuo A."/>
            <person name="Liang C."/>
            <person name="Lipzen A."/>
            <person name="Lutzoni F."/>
            <person name="Magnuson J."/>
            <person name="Mondo S."/>
            <person name="Nolan M."/>
            <person name="Ohm R."/>
            <person name="Pangilinan J."/>
            <person name="Park H.-J."/>
            <person name="Ramirez L."/>
            <person name="Alfaro M."/>
            <person name="Sun H."/>
            <person name="Tritt A."/>
            <person name="Yoshinaga Y."/>
            <person name="Zwiers L.-H."/>
            <person name="Turgeon B."/>
            <person name="Goodwin S."/>
            <person name="Spatafora J."/>
            <person name="Crous P."/>
            <person name="Grigoriev I."/>
        </authorList>
    </citation>
    <scope>NUCLEOTIDE SEQUENCE</scope>
    <source>
        <strain evidence="2 4">CBS 304.34</strain>
    </source>
</reference>
<dbReference type="InterPro" id="IPR013149">
    <property type="entry name" value="ADH-like_C"/>
</dbReference>
<accession>A0A6A6Z2X1</accession>
<keyword evidence="3" id="KW-1185">Reference proteome</keyword>
<dbReference type="EMBL" id="MU003694">
    <property type="protein sequence ID" value="KAF2815079.1"/>
    <property type="molecule type" value="Genomic_DNA"/>
</dbReference>
<organism evidence="2">
    <name type="scientific">Mytilinidion resinicola</name>
    <dbReference type="NCBI Taxonomy" id="574789"/>
    <lineage>
        <taxon>Eukaryota</taxon>
        <taxon>Fungi</taxon>
        <taxon>Dikarya</taxon>
        <taxon>Ascomycota</taxon>
        <taxon>Pezizomycotina</taxon>
        <taxon>Dothideomycetes</taxon>
        <taxon>Pleosporomycetidae</taxon>
        <taxon>Mytilinidiales</taxon>
        <taxon>Mytilinidiaceae</taxon>
        <taxon>Mytilinidion</taxon>
    </lineage>
</organism>
<dbReference type="Pfam" id="PF00107">
    <property type="entry name" value="ADH_zinc_N"/>
    <property type="match status" value="1"/>
</dbReference>
<evidence type="ECO:0000313" key="3">
    <source>
        <dbReference type="Proteomes" id="UP000504636"/>
    </source>
</evidence>
<feature type="domain" description="Enoyl reductase (ER)" evidence="1">
    <location>
        <begin position="14"/>
        <end position="331"/>
    </location>
</feature>
<dbReference type="InterPro" id="IPR020843">
    <property type="entry name" value="ER"/>
</dbReference>
<dbReference type="InterPro" id="IPR051397">
    <property type="entry name" value="Zn-ADH-like_protein"/>
</dbReference>
<dbReference type="Proteomes" id="UP000504636">
    <property type="component" value="Unplaced"/>
</dbReference>
<dbReference type="GO" id="GO:0016491">
    <property type="term" value="F:oxidoreductase activity"/>
    <property type="evidence" value="ECO:0007669"/>
    <property type="project" value="InterPro"/>
</dbReference>
<evidence type="ECO:0000259" key="1">
    <source>
        <dbReference type="SMART" id="SM00829"/>
    </source>
</evidence>
<dbReference type="SUPFAM" id="SSF51735">
    <property type="entry name" value="NAD(P)-binding Rossmann-fold domains"/>
    <property type="match status" value="1"/>
</dbReference>
<name>A0A6A6Z2X1_9PEZI</name>
<dbReference type="InterPro" id="IPR011032">
    <property type="entry name" value="GroES-like_sf"/>
</dbReference>
<dbReference type="AlphaFoldDB" id="A0A6A6Z2X1"/>
<dbReference type="GeneID" id="54459957"/>
<dbReference type="SUPFAM" id="SSF50129">
    <property type="entry name" value="GroES-like"/>
    <property type="match status" value="1"/>
</dbReference>
<dbReference type="OrthoDB" id="203908at2759"/>
<reference evidence="4" key="3">
    <citation type="submission" date="2025-04" db="UniProtKB">
        <authorList>
            <consortium name="RefSeq"/>
        </authorList>
    </citation>
    <scope>IDENTIFICATION</scope>
    <source>
        <strain evidence="4">CBS 304.34</strain>
    </source>
</reference>
<evidence type="ECO:0000313" key="4">
    <source>
        <dbReference type="RefSeq" id="XP_033582043.1"/>
    </source>
</evidence>
<gene>
    <name evidence="2 4" type="ORF">BDZ99DRAFT_459024</name>
</gene>
<dbReference type="SMART" id="SM00829">
    <property type="entry name" value="PKS_ER"/>
    <property type="match status" value="1"/>
</dbReference>
<dbReference type="InterPro" id="IPR013154">
    <property type="entry name" value="ADH-like_N"/>
</dbReference>
<protein>
    <submittedName>
        <fullName evidence="2 4">GroES-like protein</fullName>
    </submittedName>
</protein>
<sequence length="339" mass="36921">MSTTIRKAVITGAGDVSNVSVVDGPISAPERHYVQVRVLYSGFSGSDINMRLGIYPFQKKAPFTPGYCLIGRVNVNGQDSNKFKKGDLVACLSVYDAEAELANLQEKYLIPVPEGLDLQQATALILDWNTAYGMVMHSANVSKGQRVFVHGMSGAVGYAITILAQLQGAEVFGTASPKNHDAIKQLGATPFTYANKDWISAMNELGGVHAVFDALGFESWDESYSVLTQKERSILVGYGGNLPMLTGQPPRSMAVPVTKLLAQNMKICKRRTTFYYIGRDDKTFVPDLTALFELLKQGKIQVPIKRVYGLEDVPEAHKSWNTGSGIGSLLVKIAHDTLV</sequence>
<reference evidence="4" key="2">
    <citation type="submission" date="2020-04" db="EMBL/GenBank/DDBJ databases">
        <authorList>
            <consortium name="NCBI Genome Project"/>
        </authorList>
    </citation>
    <scope>NUCLEOTIDE SEQUENCE</scope>
    <source>
        <strain evidence="4">CBS 304.34</strain>
    </source>
</reference>
<dbReference type="Pfam" id="PF08240">
    <property type="entry name" value="ADH_N"/>
    <property type="match status" value="1"/>
</dbReference>
<dbReference type="InterPro" id="IPR036291">
    <property type="entry name" value="NAD(P)-bd_dom_sf"/>
</dbReference>
<dbReference type="Gene3D" id="3.90.180.10">
    <property type="entry name" value="Medium-chain alcohol dehydrogenases, catalytic domain"/>
    <property type="match status" value="1"/>
</dbReference>
<dbReference type="GO" id="GO:0005739">
    <property type="term" value="C:mitochondrion"/>
    <property type="evidence" value="ECO:0007669"/>
    <property type="project" value="TreeGrafter"/>
</dbReference>
<proteinExistence type="predicted"/>
<evidence type="ECO:0000313" key="2">
    <source>
        <dbReference type="EMBL" id="KAF2815079.1"/>
    </source>
</evidence>
<dbReference type="CDD" id="cd08273">
    <property type="entry name" value="MDR8"/>
    <property type="match status" value="1"/>
</dbReference>
<dbReference type="PANTHER" id="PTHR43677:SF4">
    <property type="entry name" value="QUINONE OXIDOREDUCTASE-LIKE PROTEIN 2"/>
    <property type="match status" value="1"/>
</dbReference>
<dbReference type="RefSeq" id="XP_033582043.1">
    <property type="nucleotide sequence ID" value="XM_033719064.1"/>
</dbReference>